<dbReference type="AlphaFoldDB" id="A0A645D438"/>
<dbReference type="Pfam" id="PF13174">
    <property type="entry name" value="TPR_6"/>
    <property type="match status" value="1"/>
</dbReference>
<gene>
    <name evidence="1" type="ORF">SDC9_131035</name>
</gene>
<reference evidence="1" key="1">
    <citation type="submission" date="2019-08" db="EMBL/GenBank/DDBJ databases">
        <authorList>
            <person name="Kucharzyk K."/>
            <person name="Murdoch R.W."/>
            <person name="Higgins S."/>
            <person name="Loffler F."/>
        </authorList>
    </citation>
    <scope>NUCLEOTIDE SEQUENCE</scope>
</reference>
<dbReference type="InterPro" id="IPR019734">
    <property type="entry name" value="TPR_rpt"/>
</dbReference>
<evidence type="ECO:0008006" key="2">
    <source>
        <dbReference type="Google" id="ProtNLM"/>
    </source>
</evidence>
<accession>A0A645D438</accession>
<comment type="caution">
    <text evidence="1">The sequence shown here is derived from an EMBL/GenBank/DDBJ whole genome shotgun (WGS) entry which is preliminary data.</text>
</comment>
<dbReference type="EMBL" id="VSSQ01032641">
    <property type="protein sequence ID" value="MPM83965.1"/>
    <property type="molecule type" value="Genomic_DNA"/>
</dbReference>
<proteinExistence type="predicted"/>
<sequence>MALLNTAYCYINKKDGAKAKEIYEQTLLEFPNSMIAKNALLTFEAMKNVE</sequence>
<protein>
    <recommendedName>
        <fullName evidence="2">Outer membrane lipoprotein BamD-like domain-containing protein</fullName>
    </recommendedName>
</protein>
<name>A0A645D438_9ZZZZ</name>
<organism evidence="1">
    <name type="scientific">bioreactor metagenome</name>
    <dbReference type="NCBI Taxonomy" id="1076179"/>
    <lineage>
        <taxon>unclassified sequences</taxon>
        <taxon>metagenomes</taxon>
        <taxon>ecological metagenomes</taxon>
    </lineage>
</organism>
<evidence type="ECO:0000313" key="1">
    <source>
        <dbReference type="EMBL" id="MPM83965.1"/>
    </source>
</evidence>